<sequence>MSWDVPDLDTFQTIDRVANHTDELITEIQVTLNGTTVVVSNLGDAVTILLDQLYQLIFWTLIIVIPVLCLSILMVTIACVIRSCRRPVRYIPHYREIPLVRENYNSSKLFREEAEDV</sequence>
<dbReference type="AlphaFoldDB" id="A0AAN8G8H8"/>
<evidence type="ECO:0000313" key="2">
    <source>
        <dbReference type="EMBL" id="KAK5986020.1"/>
    </source>
</evidence>
<keyword evidence="1" id="KW-0812">Transmembrane</keyword>
<gene>
    <name evidence="2" type="ORF">GCK32_003776</name>
</gene>
<proteinExistence type="predicted"/>
<evidence type="ECO:0000313" key="3">
    <source>
        <dbReference type="Proteomes" id="UP001331761"/>
    </source>
</evidence>
<protein>
    <submittedName>
        <fullName evidence="2">Uncharacterized protein</fullName>
    </submittedName>
</protein>
<keyword evidence="3" id="KW-1185">Reference proteome</keyword>
<dbReference type="EMBL" id="WIXE01001078">
    <property type="protein sequence ID" value="KAK5986020.1"/>
    <property type="molecule type" value="Genomic_DNA"/>
</dbReference>
<comment type="caution">
    <text evidence="2">The sequence shown here is derived from an EMBL/GenBank/DDBJ whole genome shotgun (WGS) entry which is preliminary data.</text>
</comment>
<accession>A0AAN8G8H8</accession>
<keyword evidence="1" id="KW-0472">Membrane</keyword>
<organism evidence="2 3">
    <name type="scientific">Trichostrongylus colubriformis</name>
    <name type="common">Black scour worm</name>
    <dbReference type="NCBI Taxonomy" id="6319"/>
    <lineage>
        <taxon>Eukaryota</taxon>
        <taxon>Metazoa</taxon>
        <taxon>Ecdysozoa</taxon>
        <taxon>Nematoda</taxon>
        <taxon>Chromadorea</taxon>
        <taxon>Rhabditida</taxon>
        <taxon>Rhabditina</taxon>
        <taxon>Rhabditomorpha</taxon>
        <taxon>Strongyloidea</taxon>
        <taxon>Trichostrongylidae</taxon>
        <taxon>Trichostrongylus</taxon>
    </lineage>
</organism>
<dbReference type="Proteomes" id="UP001331761">
    <property type="component" value="Unassembled WGS sequence"/>
</dbReference>
<evidence type="ECO:0000256" key="1">
    <source>
        <dbReference type="SAM" id="Phobius"/>
    </source>
</evidence>
<reference evidence="2 3" key="1">
    <citation type="submission" date="2019-10" db="EMBL/GenBank/DDBJ databases">
        <title>Assembly and Annotation for the nematode Trichostrongylus colubriformis.</title>
        <authorList>
            <person name="Martin J."/>
        </authorList>
    </citation>
    <scope>NUCLEOTIDE SEQUENCE [LARGE SCALE GENOMIC DNA]</scope>
    <source>
        <strain evidence="2">G859</strain>
        <tissue evidence="2">Whole worm</tissue>
    </source>
</reference>
<keyword evidence="1" id="KW-1133">Transmembrane helix</keyword>
<name>A0AAN8G8H8_TRICO</name>
<feature type="transmembrane region" description="Helical" evidence="1">
    <location>
        <begin position="56"/>
        <end position="81"/>
    </location>
</feature>